<dbReference type="Proteomes" id="UP001206895">
    <property type="component" value="Unassembled WGS sequence"/>
</dbReference>
<keyword evidence="7" id="KW-0479">Metal-binding</keyword>
<evidence type="ECO:0000259" key="11">
    <source>
        <dbReference type="SMART" id="SM00928"/>
    </source>
</evidence>
<dbReference type="SUPFAM" id="SSF142019">
    <property type="entry name" value="Nqo1 FMN-binding domain-like"/>
    <property type="match status" value="1"/>
</dbReference>
<evidence type="ECO:0000313" key="12">
    <source>
        <dbReference type="EMBL" id="MCP2175840.1"/>
    </source>
</evidence>
<proteinExistence type="inferred from homology"/>
<evidence type="ECO:0000313" key="13">
    <source>
        <dbReference type="Proteomes" id="UP001206895"/>
    </source>
</evidence>
<evidence type="ECO:0000256" key="5">
    <source>
        <dbReference type="ARBA" id="ARBA00022630"/>
    </source>
</evidence>
<dbReference type="Gene3D" id="3.40.50.11540">
    <property type="entry name" value="NADH-ubiquinone oxidoreductase 51kDa subunit"/>
    <property type="match status" value="1"/>
</dbReference>
<dbReference type="InterPro" id="IPR019575">
    <property type="entry name" value="Nuop51_4Fe4S-bd"/>
</dbReference>
<evidence type="ECO:0000256" key="3">
    <source>
        <dbReference type="ARBA" id="ARBA00007523"/>
    </source>
</evidence>
<feature type="domain" description="NADH-ubiquinone oxidoreductase 51kDa subunit iron-sulphur binding" evidence="11">
    <location>
        <begin position="320"/>
        <end position="365"/>
    </location>
</feature>
<feature type="region of interest" description="Disordered" evidence="10">
    <location>
        <begin position="1"/>
        <end position="32"/>
    </location>
</feature>
<evidence type="ECO:0000256" key="2">
    <source>
        <dbReference type="ARBA" id="ARBA00001966"/>
    </source>
</evidence>
<comment type="cofactor">
    <cofactor evidence="2">
        <name>[4Fe-4S] cluster</name>
        <dbReference type="ChEBI" id="CHEBI:49883"/>
    </cofactor>
</comment>
<dbReference type="SMART" id="SM00928">
    <property type="entry name" value="NADH_4Fe-4S"/>
    <property type="match status" value="1"/>
</dbReference>
<evidence type="ECO:0000256" key="4">
    <source>
        <dbReference type="ARBA" id="ARBA00022485"/>
    </source>
</evidence>
<name>A0ABT1HC48_9NOCA</name>
<dbReference type="SUPFAM" id="SSF140490">
    <property type="entry name" value="Nqo1C-terminal domain-like"/>
    <property type="match status" value="1"/>
</dbReference>
<protein>
    <submittedName>
        <fullName evidence="12">NADH:ubiquinone oxidoreductase, NADH-binding subunit (Chain F)</fullName>
    </submittedName>
</protein>
<keyword evidence="5" id="KW-0285">Flavoprotein</keyword>
<comment type="cofactor">
    <cofactor evidence="1">
        <name>FMN</name>
        <dbReference type="ChEBI" id="CHEBI:58210"/>
    </cofactor>
</comment>
<dbReference type="Gene3D" id="3.10.20.600">
    <property type="match status" value="1"/>
</dbReference>
<dbReference type="EMBL" id="JAMTCJ010000002">
    <property type="protein sequence ID" value="MCP2175840.1"/>
    <property type="molecule type" value="Genomic_DNA"/>
</dbReference>
<dbReference type="Pfam" id="PF10589">
    <property type="entry name" value="NADH_4Fe-4S"/>
    <property type="match status" value="1"/>
</dbReference>
<dbReference type="InterPro" id="IPR037207">
    <property type="entry name" value="Nuop51_4Fe4S-bd_sf"/>
</dbReference>
<evidence type="ECO:0000256" key="1">
    <source>
        <dbReference type="ARBA" id="ARBA00001917"/>
    </source>
</evidence>
<organism evidence="12 13">
    <name type="scientific">Williamsia maris</name>
    <dbReference type="NCBI Taxonomy" id="72806"/>
    <lineage>
        <taxon>Bacteria</taxon>
        <taxon>Bacillati</taxon>
        <taxon>Actinomycetota</taxon>
        <taxon>Actinomycetes</taxon>
        <taxon>Mycobacteriales</taxon>
        <taxon>Nocardiaceae</taxon>
        <taxon>Williamsia</taxon>
    </lineage>
</organism>
<accession>A0ABT1HC48</accession>
<keyword evidence="6" id="KW-0288">FMN</keyword>
<reference evidence="12 13" key="1">
    <citation type="submission" date="2022-06" db="EMBL/GenBank/DDBJ databases">
        <title>Genomic Encyclopedia of Archaeal and Bacterial Type Strains, Phase II (KMG-II): from individual species to whole genera.</title>
        <authorList>
            <person name="Goeker M."/>
        </authorList>
    </citation>
    <scope>NUCLEOTIDE SEQUENCE [LARGE SCALE GENOMIC DNA]</scope>
    <source>
        <strain evidence="12 13">DSM 44693</strain>
    </source>
</reference>
<dbReference type="PANTHER" id="PTHR11780">
    <property type="entry name" value="NADH-UBIQUINONE OXIDOREDUCTASE FLAVOPROTEIN 1 NDUFV1"/>
    <property type="match status" value="1"/>
</dbReference>
<dbReference type="InterPro" id="IPR037225">
    <property type="entry name" value="Nuo51_FMN-bd_sf"/>
</dbReference>
<evidence type="ECO:0000256" key="9">
    <source>
        <dbReference type="ARBA" id="ARBA00023014"/>
    </source>
</evidence>
<evidence type="ECO:0000256" key="7">
    <source>
        <dbReference type="ARBA" id="ARBA00022723"/>
    </source>
</evidence>
<keyword evidence="8" id="KW-0408">Iron</keyword>
<dbReference type="RefSeq" id="WP_253660880.1">
    <property type="nucleotide sequence ID" value="NZ_BAAAJQ010000001.1"/>
</dbReference>
<gene>
    <name evidence="12" type="ORF">LX13_001659</name>
</gene>
<sequence length="416" mass="42592">MTTSTAPLPDTLGDTASGIRTPRLLTGAGDDLDRHRQIHGALPSRGADLIAMAQAAGLTGRGGAAFPSARKLAATDRASGIPVIIANGAEGEPLSRKDAVLLDRSPHLVLDGLRAAAAAIGADTAFLCVPAHRVAHLRAVIDARRESGWDATPTTVTATPGRFVDGEKTALIDLVSGGPGRPMDQRRSASVSGVNGRPTLVHNVETLAHLALIARGGPRWFRERGTADEPGTMLVTLAGADAIDGVLEIDMGTPLGAVLRSVPSLAPGDLRAVLVGGFHGTWIDRADVGRVSMSARTLRSVGASPGAGVLRYLRRDECGLAATSAIVDHLASETAGQCGPCRFGLPALADAVAELLARGGAENAARVARLADTIDKRGACTHPDGTARMVRSACAVFADDVAAHAVGRCGAPGGRR</sequence>
<dbReference type="InterPro" id="IPR050837">
    <property type="entry name" value="ComplexI_51kDa_subunit"/>
</dbReference>
<evidence type="ECO:0000256" key="8">
    <source>
        <dbReference type="ARBA" id="ARBA00023004"/>
    </source>
</evidence>
<keyword evidence="4" id="KW-0004">4Fe-4S</keyword>
<comment type="caution">
    <text evidence="12">The sequence shown here is derived from an EMBL/GenBank/DDBJ whole genome shotgun (WGS) entry which is preliminary data.</text>
</comment>
<dbReference type="Pfam" id="PF01512">
    <property type="entry name" value="Complex1_51K"/>
    <property type="match status" value="1"/>
</dbReference>
<keyword evidence="9" id="KW-0411">Iron-sulfur</keyword>
<evidence type="ECO:0000256" key="6">
    <source>
        <dbReference type="ARBA" id="ARBA00022643"/>
    </source>
</evidence>
<comment type="similarity">
    <text evidence="3">Belongs to the complex I 51 kDa subunit family.</text>
</comment>
<dbReference type="PANTHER" id="PTHR11780:SF10">
    <property type="entry name" value="NADH DEHYDROGENASE [UBIQUINONE] FLAVOPROTEIN 1, MITOCHONDRIAL"/>
    <property type="match status" value="1"/>
</dbReference>
<evidence type="ECO:0000256" key="10">
    <source>
        <dbReference type="SAM" id="MobiDB-lite"/>
    </source>
</evidence>
<keyword evidence="13" id="KW-1185">Reference proteome</keyword>
<dbReference type="Gene3D" id="1.20.1440.230">
    <property type="entry name" value="NADH-ubiquinone oxidoreductase 51kDa subunit, iron-sulphur binding domain"/>
    <property type="match status" value="1"/>
</dbReference>
<dbReference type="InterPro" id="IPR011538">
    <property type="entry name" value="Nuo51_FMN-bd"/>
</dbReference>